<evidence type="ECO:0000256" key="4">
    <source>
        <dbReference type="ARBA" id="ARBA00022475"/>
    </source>
</evidence>
<dbReference type="AlphaFoldDB" id="A0A0F9DTR4"/>
<feature type="transmembrane region" description="Helical" evidence="10">
    <location>
        <begin position="204"/>
        <end position="227"/>
    </location>
</feature>
<evidence type="ECO:0000256" key="3">
    <source>
        <dbReference type="ARBA" id="ARBA00022448"/>
    </source>
</evidence>
<feature type="transmembrane region" description="Helical" evidence="10">
    <location>
        <begin position="156"/>
        <end position="183"/>
    </location>
</feature>
<dbReference type="GO" id="GO:0005886">
    <property type="term" value="C:plasma membrane"/>
    <property type="evidence" value="ECO:0007669"/>
    <property type="project" value="UniProtKB-SubCell"/>
</dbReference>
<dbReference type="Gene3D" id="1.10.3720.10">
    <property type="entry name" value="MetI-like"/>
    <property type="match status" value="1"/>
</dbReference>
<proteinExistence type="predicted"/>
<keyword evidence="8 10" id="KW-0472">Membrane</keyword>
<dbReference type="PANTHER" id="PTHR43227:SF9">
    <property type="entry name" value="SN-GLYCEROL-3-PHOSPHATE TRANSPORT SYSTEM PERMEASE PROTEIN UGPA"/>
    <property type="match status" value="1"/>
</dbReference>
<gene>
    <name evidence="12" type="ORF">LCGC14_2238320</name>
</gene>
<feature type="transmembrane region" description="Helical" evidence="10">
    <location>
        <begin position="9"/>
        <end position="30"/>
    </location>
</feature>
<evidence type="ECO:0000256" key="7">
    <source>
        <dbReference type="ARBA" id="ARBA00022989"/>
    </source>
</evidence>
<feature type="non-terminal residue" evidence="12">
    <location>
        <position position="515"/>
    </location>
</feature>
<evidence type="ECO:0000313" key="12">
    <source>
        <dbReference type="EMBL" id="KKL57146.1"/>
    </source>
</evidence>
<dbReference type="InterPro" id="IPR000515">
    <property type="entry name" value="MetI-like"/>
</dbReference>
<dbReference type="InterPro" id="IPR035906">
    <property type="entry name" value="MetI-like_sf"/>
</dbReference>
<dbReference type="PROSITE" id="PS50928">
    <property type="entry name" value="ABC_TM1"/>
    <property type="match status" value="1"/>
</dbReference>
<protein>
    <recommendedName>
        <fullName evidence="9">sn-glycerol-3-phosphate transport system permease protein UgpA</fullName>
    </recommendedName>
</protein>
<sequence>MEKRVTFKGWLLPICLLLPQLVITAVFFFYPAAQAVWQSLFIPDPFGLSMRYVGLGNFEYLLTDPYYLASFKTTAVFSILVTVVSMAVALYLAVLADRLIKGSGTYRTLLIWPYAVAPAVAGVLWLFMFNTRVGVVSWYLGLLGYDWNHVLNEGEAMGLVVVASAWGRISYNFLFFLAGLQAIPKSVIEAAAIDGARFWTRFRTIVWPLLSPTTFFLLVVNIVYAFFETFGGFEEFSAQMAEVSEEDWAAKIFSAKTVEDFNALVSEATGLLDAHQATLQLESDAWAGVEEAADKYGLTLEEMGPRFAARELTEKAGELFQDFQLLIAAGADLNAVLEKMGPEVSDFVNQSIRAGVAVPQAMEPMLQQMADAGTLIDADGNAITNLAEAGITFAQTMDEMFLGLMESVESLVNALLGINDINVSPNVRIPGGGASVPTSAQQGFFTPAVPTSGAQDGGQNLRIHGGEEVSVTPATFGGDGGGEQQLSVVVNIGSEKLYDMITKATKTGQVRVFPD</sequence>
<comment type="subcellular location">
    <subcellularLocation>
        <location evidence="1">Cell inner membrane</location>
        <topology evidence="1">Multi-pass membrane protein</topology>
    </subcellularLocation>
</comment>
<evidence type="ECO:0000256" key="6">
    <source>
        <dbReference type="ARBA" id="ARBA00022692"/>
    </source>
</evidence>
<feature type="transmembrane region" description="Helical" evidence="10">
    <location>
        <begin position="75"/>
        <end position="96"/>
    </location>
</feature>
<name>A0A0F9DTR4_9ZZZZ</name>
<comment type="subunit">
    <text evidence="2">The complex is composed of two ATP-binding proteins (UgpC), two transmembrane proteins (UgpA and UgpE) and a solute-binding protein (UgpB).</text>
</comment>
<feature type="transmembrane region" description="Helical" evidence="10">
    <location>
        <begin position="108"/>
        <end position="128"/>
    </location>
</feature>
<evidence type="ECO:0000256" key="1">
    <source>
        <dbReference type="ARBA" id="ARBA00004429"/>
    </source>
</evidence>
<keyword evidence="7 10" id="KW-1133">Transmembrane helix</keyword>
<evidence type="ECO:0000256" key="2">
    <source>
        <dbReference type="ARBA" id="ARBA00011557"/>
    </source>
</evidence>
<dbReference type="EMBL" id="LAZR01030265">
    <property type="protein sequence ID" value="KKL57146.1"/>
    <property type="molecule type" value="Genomic_DNA"/>
</dbReference>
<keyword evidence="5" id="KW-0997">Cell inner membrane</keyword>
<evidence type="ECO:0000256" key="5">
    <source>
        <dbReference type="ARBA" id="ARBA00022519"/>
    </source>
</evidence>
<keyword evidence="3" id="KW-0813">Transport</keyword>
<dbReference type="Pfam" id="PF00528">
    <property type="entry name" value="BPD_transp_1"/>
    <property type="match status" value="1"/>
</dbReference>
<dbReference type="PANTHER" id="PTHR43227">
    <property type="entry name" value="BLL4140 PROTEIN"/>
    <property type="match status" value="1"/>
</dbReference>
<evidence type="ECO:0000259" key="11">
    <source>
        <dbReference type="PROSITE" id="PS50928"/>
    </source>
</evidence>
<evidence type="ECO:0000256" key="8">
    <source>
        <dbReference type="ARBA" id="ARBA00023136"/>
    </source>
</evidence>
<dbReference type="InterPro" id="IPR050809">
    <property type="entry name" value="UgpAE/MalFG_permease"/>
</dbReference>
<accession>A0A0F9DTR4</accession>
<dbReference type="SUPFAM" id="SSF161098">
    <property type="entry name" value="MetI-like"/>
    <property type="match status" value="1"/>
</dbReference>
<evidence type="ECO:0000256" key="10">
    <source>
        <dbReference type="SAM" id="Phobius"/>
    </source>
</evidence>
<comment type="caution">
    <text evidence="12">The sequence shown here is derived from an EMBL/GenBank/DDBJ whole genome shotgun (WGS) entry which is preliminary data.</text>
</comment>
<keyword evidence="4" id="KW-1003">Cell membrane</keyword>
<keyword evidence="6 10" id="KW-0812">Transmembrane</keyword>
<reference evidence="12" key="1">
    <citation type="journal article" date="2015" name="Nature">
        <title>Complex archaea that bridge the gap between prokaryotes and eukaryotes.</title>
        <authorList>
            <person name="Spang A."/>
            <person name="Saw J.H."/>
            <person name="Jorgensen S.L."/>
            <person name="Zaremba-Niedzwiedzka K."/>
            <person name="Martijn J."/>
            <person name="Lind A.E."/>
            <person name="van Eijk R."/>
            <person name="Schleper C."/>
            <person name="Guy L."/>
            <person name="Ettema T.J."/>
        </authorList>
    </citation>
    <scope>NUCLEOTIDE SEQUENCE</scope>
</reference>
<organism evidence="12">
    <name type="scientific">marine sediment metagenome</name>
    <dbReference type="NCBI Taxonomy" id="412755"/>
    <lineage>
        <taxon>unclassified sequences</taxon>
        <taxon>metagenomes</taxon>
        <taxon>ecological metagenomes</taxon>
    </lineage>
</organism>
<dbReference type="GO" id="GO:0055085">
    <property type="term" value="P:transmembrane transport"/>
    <property type="evidence" value="ECO:0007669"/>
    <property type="project" value="InterPro"/>
</dbReference>
<feature type="domain" description="ABC transmembrane type-1" evidence="11">
    <location>
        <begin position="71"/>
        <end position="282"/>
    </location>
</feature>
<dbReference type="CDD" id="cd06261">
    <property type="entry name" value="TM_PBP2"/>
    <property type="match status" value="1"/>
</dbReference>
<evidence type="ECO:0000256" key="9">
    <source>
        <dbReference type="ARBA" id="ARBA00040780"/>
    </source>
</evidence>